<keyword evidence="6" id="KW-1185">Reference proteome</keyword>
<protein>
    <submittedName>
        <fullName evidence="5">ABC transporter-binding protein</fullName>
    </submittedName>
</protein>
<dbReference type="Pfam" id="PF01547">
    <property type="entry name" value="SBP_bac_1"/>
    <property type="match status" value="1"/>
</dbReference>
<sequence>MYAAMKPRDGRSALRALAVALLMSTGAGVASAQNQPTVSMAINQSPWLNSFVAMVDQYEEETGNVVELDVSPFGGLLEKIRNSVRAAEGTYDIVNVNSLWLSEIYSGGFLAPLGDVEADYKLPEGVLSYGDTTNWDTSAATFSADAALMGVPVNGNVQVLYYNTDIYEQLGLQPPKTWDDLFANAQKIQEGGEYYGFVPRAARDSIVYNFTPYLFSHDAAFFRITGPKQAEVTLNSPEGLQALETYVKIATEAGPPGPGNIAQGELIQLMATGKGAQAIAVIAAWGQLEDPNASRVVGKINAALLPAGPGGLVASSAGHWVAGIPKNVAPEKQKAALAFLDWFAQKERQVDYVRAGGVPVRGDITGADLGDNTAFRFIDAYSQNAQHAVMGLPFAAAAEASDAMSLSFNRAVIGELTPVQALNQATADLAGVLERAGFTVSRLPDL</sequence>
<dbReference type="PANTHER" id="PTHR43649:SF12">
    <property type="entry name" value="DIACETYLCHITOBIOSE BINDING PROTEIN DASA"/>
    <property type="match status" value="1"/>
</dbReference>
<evidence type="ECO:0000256" key="2">
    <source>
        <dbReference type="ARBA" id="ARBA00008520"/>
    </source>
</evidence>
<accession>A0ABY5MWE4</accession>
<reference evidence="5 6" key="1">
    <citation type="submission" date="2018-07" db="EMBL/GenBank/DDBJ databases">
        <title>Genome sequence of Nitratireductor thuwali#1536.</title>
        <authorList>
            <person name="Michoud G."/>
            <person name="Merlino G."/>
            <person name="Sefrji F.O."/>
            <person name="Daffonchio D."/>
        </authorList>
    </citation>
    <scope>NUCLEOTIDE SEQUENCE [LARGE SCALE GENOMIC DNA]</scope>
    <source>
        <strain evidence="5 6">Nit1536</strain>
        <plasmid evidence="5 6">p1536_2</plasmid>
    </source>
</reference>
<keyword evidence="3" id="KW-0574">Periplasm</keyword>
<gene>
    <name evidence="5" type="ORF">NTH_04611</name>
</gene>
<feature type="signal peptide" evidence="4">
    <location>
        <begin position="1"/>
        <end position="32"/>
    </location>
</feature>
<keyword evidence="4" id="KW-0732">Signal</keyword>
<organism evidence="5 6">
    <name type="scientific">Nitratireductor thuwali</name>
    <dbReference type="NCBI Taxonomy" id="2267699"/>
    <lineage>
        <taxon>Bacteria</taxon>
        <taxon>Pseudomonadati</taxon>
        <taxon>Pseudomonadota</taxon>
        <taxon>Alphaproteobacteria</taxon>
        <taxon>Hyphomicrobiales</taxon>
        <taxon>Phyllobacteriaceae</taxon>
        <taxon>Nitratireductor</taxon>
    </lineage>
</organism>
<proteinExistence type="inferred from homology"/>
<dbReference type="SUPFAM" id="SSF53850">
    <property type="entry name" value="Periplasmic binding protein-like II"/>
    <property type="match status" value="1"/>
</dbReference>
<comment type="similarity">
    <text evidence="2">Belongs to the bacterial solute-binding protein 1 family.</text>
</comment>
<keyword evidence="5" id="KW-0614">Plasmid</keyword>
<comment type="subcellular location">
    <subcellularLocation>
        <location evidence="1">Periplasm</location>
    </subcellularLocation>
</comment>
<dbReference type="Gene3D" id="3.40.190.10">
    <property type="entry name" value="Periplasmic binding protein-like II"/>
    <property type="match status" value="2"/>
</dbReference>
<geneLocation type="plasmid" evidence="5 6">
    <name>p1536_2</name>
</geneLocation>
<dbReference type="PANTHER" id="PTHR43649">
    <property type="entry name" value="ARABINOSE-BINDING PROTEIN-RELATED"/>
    <property type="match status" value="1"/>
</dbReference>
<dbReference type="InterPro" id="IPR050490">
    <property type="entry name" value="Bact_solute-bd_prot1"/>
</dbReference>
<dbReference type="EMBL" id="CP030943">
    <property type="protein sequence ID" value="UUP20096.1"/>
    <property type="molecule type" value="Genomic_DNA"/>
</dbReference>
<evidence type="ECO:0000313" key="6">
    <source>
        <dbReference type="Proteomes" id="UP001342418"/>
    </source>
</evidence>
<evidence type="ECO:0000313" key="5">
    <source>
        <dbReference type="EMBL" id="UUP20096.1"/>
    </source>
</evidence>
<evidence type="ECO:0000256" key="4">
    <source>
        <dbReference type="SAM" id="SignalP"/>
    </source>
</evidence>
<dbReference type="InterPro" id="IPR006059">
    <property type="entry name" value="SBP"/>
</dbReference>
<name>A0ABY5MWE4_9HYPH</name>
<feature type="chain" id="PRO_5047115490" evidence="4">
    <location>
        <begin position="33"/>
        <end position="446"/>
    </location>
</feature>
<dbReference type="Proteomes" id="UP001342418">
    <property type="component" value="Plasmid p1536_2"/>
</dbReference>
<evidence type="ECO:0000256" key="3">
    <source>
        <dbReference type="ARBA" id="ARBA00022764"/>
    </source>
</evidence>
<evidence type="ECO:0000256" key="1">
    <source>
        <dbReference type="ARBA" id="ARBA00004418"/>
    </source>
</evidence>